<reference evidence="10" key="1">
    <citation type="journal article" date="2019" name="Int. J. Syst. Evol. Microbiol.">
        <title>The Global Catalogue of Microorganisms (GCM) 10K type strain sequencing project: providing services to taxonomists for standard genome sequencing and annotation.</title>
        <authorList>
            <consortium name="The Broad Institute Genomics Platform"/>
            <consortium name="The Broad Institute Genome Sequencing Center for Infectious Disease"/>
            <person name="Wu L."/>
            <person name="Ma J."/>
        </authorList>
    </citation>
    <scope>NUCLEOTIDE SEQUENCE [LARGE SCALE GENOMIC DNA]</scope>
    <source>
        <strain evidence="10">CCUG 64793</strain>
    </source>
</reference>
<dbReference type="Pfam" id="PF00246">
    <property type="entry name" value="Peptidase_M14"/>
    <property type="match status" value="1"/>
</dbReference>
<keyword evidence="5" id="KW-0862">Zinc</keyword>
<dbReference type="InterPro" id="IPR000834">
    <property type="entry name" value="Peptidase_M14"/>
</dbReference>
<proteinExistence type="inferred from homology"/>
<gene>
    <name evidence="9" type="ORF">ACFQ3Q_08690</name>
</gene>
<organism evidence="9 10">
    <name type="scientific">Salegentibacter chungangensis</name>
    <dbReference type="NCBI Taxonomy" id="1335724"/>
    <lineage>
        <taxon>Bacteria</taxon>
        <taxon>Pseudomonadati</taxon>
        <taxon>Bacteroidota</taxon>
        <taxon>Flavobacteriia</taxon>
        <taxon>Flavobacteriales</taxon>
        <taxon>Flavobacteriaceae</taxon>
        <taxon>Salegentibacter</taxon>
    </lineage>
</organism>
<comment type="similarity">
    <text evidence="2 7">Belongs to the peptidase M14 family.</text>
</comment>
<evidence type="ECO:0000256" key="5">
    <source>
        <dbReference type="ARBA" id="ARBA00022833"/>
    </source>
</evidence>
<keyword evidence="6" id="KW-0482">Metalloprotease</keyword>
<evidence type="ECO:0000256" key="6">
    <source>
        <dbReference type="ARBA" id="ARBA00023049"/>
    </source>
</evidence>
<dbReference type="Proteomes" id="UP001597131">
    <property type="component" value="Unassembled WGS sequence"/>
</dbReference>
<keyword evidence="9" id="KW-0121">Carboxypeptidase</keyword>
<dbReference type="PROSITE" id="PS52035">
    <property type="entry name" value="PEPTIDASE_M14"/>
    <property type="match status" value="1"/>
</dbReference>
<evidence type="ECO:0000256" key="3">
    <source>
        <dbReference type="ARBA" id="ARBA00022670"/>
    </source>
</evidence>
<keyword evidence="3" id="KW-0645">Protease</keyword>
<evidence type="ECO:0000256" key="1">
    <source>
        <dbReference type="ARBA" id="ARBA00001947"/>
    </source>
</evidence>
<evidence type="ECO:0000313" key="10">
    <source>
        <dbReference type="Proteomes" id="UP001597131"/>
    </source>
</evidence>
<evidence type="ECO:0000259" key="8">
    <source>
        <dbReference type="PROSITE" id="PS52035"/>
    </source>
</evidence>
<protein>
    <submittedName>
        <fullName evidence="9">M14 family zinc carboxypeptidase</fullName>
    </submittedName>
</protein>
<sequence length="381" mass="43266">MSLFDQYESLKDDRLLGRYISYKHLEPLLEDLKKHTEVSRIGESVLGKPIHLIKIGSGKIKLLAWSQMHGNESTTTKAVFDVLNAFIRLKGKEEFVDEILRQCSIHIIPMLNPDGAEGYTRVNANQVDLNRDAAEMKEPETRVLRAEFDEFKPDFCLNLHDQRTIFNVGNTPKPATLSFLTPSRDRERTVTADRLKSMQVVSVINKDLQGVLDGMIGRYDDAFNINCTGDTFQSQGVPTILFEAGHYPEDYEREITRKYVFMALFSALNAVSAGSYKKENGESYFSIPENGKLFNDVILREAALENGVFDVALQFKEVLKEDKVDFVPIVEKIELKIEKFGHREIVCGKKKISLPDEKRLTENVVVNKIVLNDTILGVKSE</sequence>
<dbReference type="GO" id="GO:0004180">
    <property type="term" value="F:carboxypeptidase activity"/>
    <property type="evidence" value="ECO:0007669"/>
    <property type="project" value="UniProtKB-KW"/>
</dbReference>
<dbReference type="SUPFAM" id="SSF53187">
    <property type="entry name" value="Zn-dependent exopeptidases"/>
    <property type="match status" value="1"/>
</dbReference>
<evidence type="ECO:0000256" key="7">
    <source>
        <dbReference type="PROSITE-ProRule" id="PRU01379"/>
    </source>
</evidence>
<comment type="caution">
    <text evidence="9">The sequence shown here is derived from an EMBL/GenBank/DDBJ whole genome shotgun (WGS) entry which is preliminary data.</text>
</comment>
<dbReference type="EMBL" id="JBHTLI010000001">
    <property type="protein sequence ID" value="MFD1095823.1"/>
    <property type="molecule type" value="Genomic_DNA"/>
</dbReference>
<accession>A0ABW3NPY9</accession>
<name>A0ABW3NPY9_9FLAO</name>
<keyword evidence="10" id="KW-1185">Reference proteome</keyword>
<dbReference type="Gene3D" id="3.40.630.10">
    <property type="entry name" value="Zn peptidases"/>
    <property type="match status" value="1"/>
</dbReference>
<feature type="domain" description="Peptidase M14" evidence="8">
    <location>
        <begin position="6"/>
        <end position="271"/>
    </location>
</feature>
<dbReference type="RefSeq" id="WP_380744880.1">
    <property type="nucleotide sequence ID" value="NZ_JBHTLI010000001.1"/>
</dbReference>
<dbReference type="SMART" id="SM00631">
    <property type="entry name" value="Zn_pept"/>
    <property type="match status" value="1"/>
</dbReference>
<evidence type="ECO:0000313" key="9">
    <source>
        <dbReference type="EMBL" id="MFD1095823.1"/>
    </source>
</evidence>
<evidence type="ECO:0000256" key="4">
    <source>
        <dbReference type="ARBA" id="ARBA00022801"/>
    </source>
</evidence>
<dbReference type="PANTHER" id="PTHR11705">
    <property type="entry name" value="PROTEASE FAMILY M14 CARBOXYPEPTIDASE A,B"/>
    <property type="match status" value="1"/>
</dbReference>
<comment type="caution">
    <text evidence="7">Lacks conserved residue(s) required for the propagation of feature annotation.</text>
</comment>
<keyword evidence="4" id="KW-0378">Hydrolase</keyword>
<dbReference type="PANTHER" id="PTHR11705:SF143">
    <property type="entry name" value="SLL0236 PROTEIN"/>
    <property type="match status" value="1"/>
</dbReference>
<evidence type="ECO:0000256" key="2">
    <source>
        <dbReference type="ARBA" id="ARBA00005988"/>
    </source>
</evidence>
<comment type="cofactor">
    <cofactor evidence="1">
        <name>Zn(2+)</name>
        <dbReference type="ChEBI" id="CHEBI:29105"/>
    </cofactor>
</comment>